<proteinExistence type="predicted"/>
<reference evidence="3 4" key="1">
    <citation type="journal article" date="2018" name="Nat. Ecol. Evol.">
        <title>Shark genomes provide insights into elasmobranch evolution and the origin of vertebrates.</title>
        <authorList>
            <person name="Hara Y"/>
            <person name="Yamaguchi K"/>
            <person name="Onimaru K"/>
            <person name="Kadota M"/>
            <person name="Koyanagi M"/>
            <person name="Keeley SD"/>
            <person name="Tatsumi K"/>
            <person name="Tanaka K"/>
            <person name="Motone F"/>
            <person name="Kageyama Y"/>
            <person name="Nozu R"/>
            <person name="Adachi N"/>
            <person name="Nishimura O"/>
            <person name="Nakagawa R"/>
            <person name="Tanegashima C"/>
            <person name="Kiyatake I"/>
            <person name="Matsumoto R"/>
            <person name="Murakumo K"/>
            <person name="Nishida K"/>
            <person name="Terakita A"/>
            <person name="Kuratani S"/>
            <person name="Sato K"/>
            <person name="Hyodo S Kuraku.S."/>
        </authorList>
    </citation>
    <scope>NUCLEOTIDE SEQUENCE [LARGE SCALE GENOMIC DNA]</scope>
</reference>
<organism evidence="3 4">
    <name type="scientific">Scyliorhinus torazame</name>
    <name type="common">Cloudy catshark</name>
    <name type="synonym">Catulus torazame</name>
    <dbReference type="NCBI Taxonomy" id="75743"/>
    <lineage>
        <taxon>Eukaryota</taxon>
        <taxon>Metazoa</taxon>
        <taxon>Chordata</taxon>
        <taxon>Craniata</taxon>
        <taxon>Vertebrata</taxon>
        <taxon>Chondrichthyes</taxon>
        <taxon>Elasmobranchii</taxon>
        <taxon>Galeomorphii</taxon>
        <taxon>Galeoidea</taxon>
        <taxon>Carcharhiniformes</taxon>
        <taxon>Scyliorhinidae</taxon>
        <taxon>Scyliorhinus</taxon>
    </lineage>
</organism>
<dbReference type="Gene3D" id="1.20.58.70">
    <property type="match status" value="1"/>
</dbReference>
<feature type="transmembrane region" description="Helical" evidence="1">
    <location>
        <begin position="6"/>
        <end position="25"/>
    </location>
</feature>
<dbReference type="OrthoDB" id="75754at2759"/>
<dbReference type="EMBL" id="BFAA01003064">
    <property type="protein sequence ID" value="GCB67926.1"/>
    <property type="molecule type" value="Genomic_DNA"/>
</dbReference>
<dbReference type="GO" id="GO:0016192">
    <property type="term" value="P:vesicle-mediated transport"/>
    <property type="evidence" value="ECO:0007669"/>
    <property type="project" value="InterPro"/>
</dbReference>
<dbReference type="Pfam" id="PF14523">
    <property type="entry name" value="Syntaxin_2"/>
    <property type="match status" value="1"/>
</dbReference>
<accession>A0A401P4B0</accession>
<gene>
    <name evidence="3" type="ORF">scyTo_0008146</name>
</gene>
<dbReference type="STRING" id="75743.A0A401P4B0"/>
<evidence type="ECO:0000259" key="2">
    <source>
        <dbReference type="Pfam" id="PF14523"/>
    </source>
</evidence>
<dbReference type="GO" id="GO:0016020">
    <property type="term" value="C:membrane"/>
    <property type="evidence" value="ECO:0007669"/>
    <property type="project" value="InterPro"/>
</dbReference>
<keyword evidence="1" id="KW-0472">Membrane</keyword>
<protein>
    <recommendedName>
        <fullName evidence="2">Syntaxin N-terminal domain-containing protein</fullName>
    </recommendedName>
</protein>
<dbReference type="InterPro" id="IPR006011">
    <property type="entry name" value="Syntaxin_N"/>
</dbReference>
<dbReference type="InterPro" id="IPR010989">
    <property type="entry name" value="SNARE"/>
</dbReference>
<sequence length="204" mass="22844">MTAGHWFISNTAFILFIFSSSLLSCQRRTTQQETNKTISSSTKYIKQLSEIVRGSSRREWLQLDRLKNQLSGSIQRYGGVQKKVAEKSRALLPAAQKNRQIAKNPFAEIGDEDEFLGRGSSNWQTTDETLDPAQAQSQAFLSEVTEDEVESVKQREEAILQIEVSKDLNLTNVIATSDPRWGKKSANALCSNICIALMERALDA</sequence>
<dbReference type="Proteomes" id="UP000288216">
    <property type="component" value="Unassembled WGS sequence"/>
</dbReference>
<keyword evidence="1" id="KW-0812">Transmembrane</keyword>
<name>A0A401P4B0_SCYTO</name>
<evidence type="ECO:0000256" key="1">
    <source>
        <dbReference type="SAM" id="Phobius"/>
    </source>
</evidence>
<evidence type="ECO:0000313" key="4">
    <source>
        <dbReference type="Proteomes" id="UP000288216"/>
    </source>
</evidence>
<evidence type="ECO:0000313" key="3">
    <source>
        <dbReference type="EMBL" id="GCB67926.1"/>
    </source>
</evidence>
<dbReference type="SUPFAM" id="SSF47661">
    <property type="entry name" value="t-snare proteins"/>
    <property type="match status" value="1"/>
</dbReference>
<feature type="domain" description="Syntaxin N-terminal" evidence="2">
    <location>
        <begin position="28"/>
        <end position="119"/>
    </location>
</feature>
<keyword evidence="1" id="KW-1133">Transmembrane helix</keyword>
<keyword evidence="4" id="KW-1185">Reference proteome</keyword>
<dbReference type="AlphaFoldDB" id="A0A401P4B0"/>
<comment type="caution">
    <text evidence="3">The sequence shown here is derived from an EMBL/GenBank/DDBJ whole genome shotgun (WGS) entry which is preliminary data.</text>
</comment>